<dbReference type="Gene3D" id="3.30.460.10">
    <property type="entry name" value="Beta Polymerase, domain 2"/>
    <property type="match status" value="1"/>
</dbReference>
<dbReference type="InterPro" id="IPR043519">
    <property type="entry name" value="NT_sf"/>
</dbReference>
<dbReference type="Pfam" id="PF01909">
    <property type="entry name" value="NTP_transf_2"/>
    <property type="match status" value="1"/>
</dbReference>
<reference evidence="2 3" key="1">
    <citation type="submission" date="2020-01" db="EMBL/GenBank/DDBJ databases">
        <title>Genome sequence of Desulfovibrio aerotolerans DSM 16695(T).</title>
        <authorList>
            <person name="Karnachuk O."/>
            <person name="Avakyan M."/>
            <person name="Mardanov A."/>
            <person name="Kadnikov V."/>
            <person name="Ravin N."/>
        </authorList>
    </citation>
    <scope>NUCLEOTIDE SEQUENCE [LARGE SCALE GENOMIC DNA]</scope>
    <source>
        <strain evidence="2 3">DSM 16695</strain>
    </source>
</reference>
<dbReference type="RefSeq" id="WP_160960776.1">
    <property type="nucleotide sequence ID" value="NZ_WVUD01000015.1"/>
</dbReference>
<comment type="caution">
    <text evidence="2">The sequence shown here is derived from an EMBL/GenBank/DDBJ whole genome shotgun (WGS) entry which is preliminary data.</text>
</comment>
<dbReference type="SUPFAM" id="SSF81301">
    <property type="entry name" value="Nucleotidyltransferase"/>
    <property type="match status" value="1"/>
</dbReference>
<gene>
    <name evidence="2" type="ORF">GTA51_10125</name>
</gene>
<evidence type="ECO:0000313" key="2">
    <source>
        <dbReference type="EMBL" id="MYL83480.1"/>
    </source>
</evidence>
<accession>A0A7C9IUD7</accession>
<dbReference type="EMBL" id="WVUD01000015">
    <property type="protein sequence ID" value="MYL83480.1"/>
    <property type="molecule type" value="Genomic_DNA"/>
</dbReference>
<keyword evidence="2" id="KW-0808">Transferase</keyword>
<dbReference type="AlphaFoldDB" id="A0A7C9IUD7"/>
<dbReference type="OrthoDB" id="14556at2"/>
<sequence>MRLTPQQRNAIVSAVATVDAAAEVYLFGSRVDDAARGGDIDLLVVSALVDAKARRAIRRRILDAIGEQKIDITAVGDLGDPFARLARHGGVRLK</sequence>
<proteinExistence type="predicted"/>
<dbReference type="Proteomes" id="UP000482487">
    <property type="component" value="Unassembled WGS sequence"/>
</dbReference>
<name>A0A7C9IUD7_9BACT</name>
<feature type="domain" description="Polymerase nucleotidyl transferase" evidence="1">
    <location>
        <begin position="21"/>
        <end position="49"/>
    </location>
</feature>
<keyword evidence="3" id="KW-1185">Reference proteome</keyword>
<organism evidence="2 3">
    <name type="scientific">Solidesulfovibrio aerotolerans</name>
    <dbReference type="NCBI Taxonomy" id="295255"/>
    <lineage>
        <taxon>Bacteria</taxon>
        <taxon>Pseudomonadati</taxon>
        <taxon>Thermodesulfobacteriota</taxon>
        <taxon>Desulfovibrionia</taxon>
        <taxon>Desulfovibrionales</taxon>
        <taxon>Desulfovibrionaceae</taxon>
        <taxon>Solidesulfovibrio</taxon>
    </lineage>
</organism>
<dbReference type="GO" id="GO:0016779">
    <property type="term" value="F:nucleotidyltransferase activity"/>
    <property type="evidence" value="ECO:0007669"/>
    <property type="project" value="InterPro"/>
</dbReference>
<evidence type="ECO:0000313" key="3">
    <source>
        <dbReference type="Proteomes" id="UP000482487"/>
    </source>
</evidence>
<evidence type="ECO:0000259" key="1">
    <source>
        <dbReference type="Pfam" id="PF01909"/>
    </source>
</evidence>
<dbReference type="InterPro" id="IPR002934">
    <property type="entry name" value="Polymerase_NTP_transf_dom"/>
</dbReference>
<protein>
    <submittedName>
        <fullName evidence="2">Nucleotidyltransferase domain-containing protein</fullName>
    </submittedName>
</protein>
<dbReference type="CDD" id="cd05403">
    <property type="entry name" value="NT_KNTase_like"/>
    <property type="match status" value="1"/>
</dbReference>